<accession>A0A5A7PZH5</accession>
<keyword evidence="1" id="KW-0436">Ligase</keyword>
<feature type="non-terminal residue" evidence="1">
    <location>
        <position position="1"/>
    </location>
</feature>
<proteinExistence type="predicted"/>
<evidence type="ECO:0000313" key="1">
    <source>
        <dbReference type="EMBL" id="GER37952.1"/>
    </source>
</evidence>
<evidence type="ECO:0000313" key="2">
    <source>
        <dbReference type="Proteomes" id="UP000325081"/>
    </source>
</evidence>
<dbReference type="EMBL" id="BKCP01005406">
    <property type="protein sequence ID" value="GER37952.1"/>
    <property type="molecule type" value="Genomic_DNA"/>
</dbReference>
<protein>
    <submittedName>
        <fullName evidence="1">Phenylalanine--tRNA ligase alpha subunit</fullName>
    </submittedName>
</protein>
<dbReference type="Proteomes" id="UP000325081">
    <property type="component" value="Unassembled WGS sequence"/>
</dbReference>
<dbReference type="OrthoDB" id="1745882at2759"/>
<dbReference type="GO" id="GO:0016874">
    <property type="term" value="F:ligase activity"/>
    <property type="evidence" value="ECO:0007669"/>
    <property type="project" value="UniProtKB-KW"/>
</dbReference>
<feature type="non-terminal residue" evidence="1">
    <location>
        <position position="137"/>
    </location>
</feature>
<comment type="caution">
    <text evidence="1">The sequence shown here is derived from an EMBL/GenBank/DDBJ whole genome shotgun (WGS) entry which is preliminary data.</text>
</comment>
<keyword evidence="2" id="KW-1185">Reference proteome</keyword>
<name>A0A5A7PZH5_STRAF</name>
<dbReference type="AlphaFoldDB" id="A0A5A7PZH5"/>
<reference evidence="2" key="1">
    <citation type="journal article" date="2019" name="Curr. Biol.">
        <title>Genome Sequence of Striga asiatica Provides Insight into the Evolution of Plant Parasitism.</title>
        <authorList>
            <person name="Yoshida S."/>
            <person name="Kim S."/>
            <person name="Wafula E.K."/>
            <person name="Tanskanen J."/>
            <person name="Kim Y.M."/>
            <person name="Honaas L."/>
            <person name="Yang Z."/>
            <person name="Spallek T."/>
            <person name="Conn C.E."/>
            <person name="Ichihashi Y."/>
            <person name="Cheong K."/>
            <person name="Cui S."/>
            <person name="Der J.P."/>
            <person name="Gundlach H."/>
            <person name="Jiao Y."/>
            <person name="Hori C."/>
            <person name="Ishida J.K."/>
            <person name="Kasahara H."/>
            <person name="Kiba T."/>
            <person name="Kim M.S."/>
            <person name="Koo N."/>
            <person name="Laohavisit A."/>
            <person name="Lee Y.H."/>
            <person name="Lumba S."/>
            <person name="McCourt P."/>
            <person name="Mortimer J.C."/>
            <person name="Mutuku J.M."/>
            <person name="Nomura T."/>
            <person name="Sasaki-Sekimoto Y."/>
            <person name="Seto Y."/>
            <person name="Wang Y."/>
            <person name="Wakatake T."/>
            <person name="Sakakibara H."/>
            <person name="Demura T."/>
            <person name="Yamaguchi S."/>
            <person name="Yoneyama K."/>
            <person name="Manabe R.I."/>
            <person name="Nelson D.C."/>
            <person name="Schulman A.H."/>
            <person name="Timko M.P."/>
            <person name="dePamphilis C.W."/>
            <person name="Choi D."/>
            <person name="Shirasu K."/>
        </authorList>
    </citation>
    <scope>NUCLEOTIDE SEQUENCE [LARGE SCALE GENOMIC DNA]</scope>
    <source>
        <strain evidence="2">cv. UVA1</strain>
    </source>
</reference>
<gene>
    <name evidence="1" type="ORF">STAS_14401</name>
</gene>
<organism evidence="1 2">
    <name type="scientific">Striga asiatica</name>
    <name type="common">Asiatic witchweed</name>
    <name type="synonym">Buchnera asiatica</name>
    <dbReference type="NCBI Taxonomy" id="4170"/>
    <lineage>
        <taxon>Eukaryota</taxon>
        <taxon>Viridiplantae</taxon>
        <taxon>Streptophyta</taxon>
        <taxon>Embryophyta</taxon>
        <taxon>Tracheophyta</taxon>
        <taxon>Spermatophyta</taxon>
        <taxon>Magnoliopsida</taxon>
        <taxon>eudicotyledons</taxon>
        <taxon>Gunneridae</taxon>
        <taxon>Pentapetalae</taxon>
        <taxon>asterids</taxon>
        <taxon>lamiids</taxon>
        <taxon>Lamiales</taxon>
        <taxon>Orobanchaceae</taxon>
        <taxon>Buchnereae</taxon>
        <taxon>Striga</taxon>
    </lineage>
</organism>
<sequence length="137" mass="15707">TWLEEDGQAEVNRLERRILLLVRKQKVLRLQIPMNHPLLVAELHHLNNRSHHPSRRPLCVVSPGNDPIKQLPTLTQLHHQMHGVLASLKLTMLELVGKCFIIATSRRTSSTSTAVRSFRLDMDLQASRSLVSRSMQR</sequence>